<dbReference type="Proteomes" id="UP000027920">
    <property type="component" value="Unassembled WGS sequence"/>
</dbReference>
<evidence type="ECO:0000256" key="1">
    <source>
        <dbReference type="ARBA" id="ARBA00023125"/>
    </source>
</evidence>
<dbReference type="VEuPathDB" id="FungiDB:A1O9_11564"/>
<evidence type="ECO:0000313" key="3">
    <source>
        <dbReference type="Proteomes" id="UP000027920"/>
    </source>
</evidence>
<gene>
    <name evidence="2" type="ORF">A1O9_11564</name>
</gene>
<dbReference type="InterPro" id="IPR014710">
    <property type="entry name" value="RmlC-like_jellyroll"/>
</dbReference>
<keyword evidence="1" id="KW-0238">DNA-binding</keyword>
<proteinExistence type="predicted"/>
<accession>A0A072NWV4</accession>
<organism evidence="2 3">
    <name type="scientific">Exophiala aquamarina CBS 119918</name>
    <dbReference type="NCBI Taxonomy" id="1182545"/>
    <lineage>
        <taxon>Eukaryota</taxon>
        <taxon>Fungi</taxon>
        <taxon>Dikarya</taxon>
        <taxon>Ascomycota</taxon>
        <taxon>Pezizomycotina</taxon>
        <taxon>Eurotiomycetes</taxon>
        <taxon>Chaetothyriomycetidae</taxon>
        <taxon>Chaetothyriales</taxon>
        <taxon>Herpotrichiellaceae</taxon>
        <taxon>Exophiala</taxon>
    </lineage>
</organism>
<dbReference type="AlphaFoldDB" id="A0A072NWV4"/>
<dbReference type="HOGENOM" id="CLU_1299723_0_0_1"/>
<dbReference type="SUPFAM" id="SSF51215">
    <property type="entry name" value="Regulatory protein AraC"/>
    <property type="match status" value="1"/>
</dbReference>
<name>A0A072NWV4_9EURO</name>
<keyword evidence="3" id="KW-1185">Reference proteome</keyword>
<dbReference type="RefSeq" id="XP_013254914.1">
    <property type="nucleotide sequence ID" value="XM_013399460.1"/>
</dbReference>
<dbReference type="OrthoDB" id="3452821at2759"/>
<dbReference type="EMBL" id="AMGV01000018">
    <property type="protein sequence ID" value="KEF52324.1"/>
    <property type="molecule type" value="Genomic_DNA"/>
</dbReference>
<dbReference type="InterPro" id="IPR037923">
    <property type="entry name" value="HTH-like"/>
</dbReference>
<comment type="caution">
    <text evidence="2">The sequence shown here is derived from an EMBL/GenBank/DDBJ whole genome shotgun (WGS) entry which is preliminary data.</text>
</comment>
<sequence length="222" mass="23930">MSSPSDLGFSLSNGTRIVHGDGSIVRTAFPPSQNLPGTLQLFSLGHAMDKSCPAFCGSSGLFEFDTTCRMPRHVHISTPSDEGSQPTFAVEKILVLNGIAVAELGGEIYVIPPKTLVIIAPGVPHTWVAAPEGLDLHELGVVPDSAGSGEKVPTSEGTFLAVFEYNLPTTFFPTKQSHKLVDVTEYARCDDLHSIRIPEFSIGALKKQAKFVWGRSCRKLHE</sequence>
<dbReference type="GeneID" id="25286462"/>
<dbReference type="Gene3D" id="2.60.120.10">
    <property type="entry name" value="Jelly Rolls"/>
    <property type="match status" value="1"/>
</dbReference>
<reference evidence="2 3" key="1">
    <citation type="submission" date="2013-03" db="EMBL/GenBank/DDBJ databases">
        <title>The Genome Sequence of Exophiala aquamarina CBS 119918.</title>
        <authorList>
            <consortium name="The Broad Institute Genomics Platform"/>
            <person name="Cuomo C."/>
            <person name="de Hoog S."/>
            <person name="Gorbushina A."/>
            <person name="Walker B."/>
            <person name="Young S.K."/>
            <person name="Zeng Q."/>
            <person name="Gargeya S."/>
            <person name="Fitzgerald M."/>
            <person name="Haas B."/>
            <person name="Abouelleil A."/>
            <person name="Allen A.W."/>
            <person name="Alvarado L."/>
            <person name="Arachchi H.M."/>
            <person name="Berlin A.M."/>
            <person name="Chapman S.B."/>
            <person name="Gainer-Dewar J."/>
            <person name="Goldberg J."/>
            <person name="Griggs A."/>
            <person name="Gujja S."/>
            <person name="Hansen M."/>
            <person name="Howarth C."/>
            <person name="Imamovic A."/>
            <person name="Ireland A."/>
            <person name="Larimer J."/>
            <person name="McCowan C."/>
            <person name="Murphy C."/>
            <person name="Pearson M."/>
            <person name="Poon T.W."/>
            <person name="Priest M."/>
            <person name="Roberts A."/>
            <person name="Saif S."/>
            <person name="Shea T."/>
            <person name="Sisk P."/>
            <person name="Sykes S."/>
            <person name="Wortman J."/>
            <person name="Nusbaum C."/>
            <person name="Birren B."/>
        </authorList>
    </citation>
    <scope>NUCLEOTIDE SEQUENCE [LARGE SCALE GENOMIC DNA]</scope>
    <source>
        <strain evidence="2 3">CBS 119918</strain>
    </source>
</reference>
<protein>
    <submittedName>
        <fullName evidence="2">Uncharacterized protein</fullName>
    </submittedName>
</protein>
<dbReference type="GO" id="GO:0003677">
    <property type="term" value="F:DNA binding"/>
    <property type="evidence" value="ECO:0007669"/>
    <property type="project" value="UniProtKB-KW"/>
</dbReference>
<evidence type="ECO:0000313" key="2">
    <source>
        <dbReference type="EMBL" id="KEF52324.1"/>
    </source>
</evidence>